<proteinExistence type="predicted"/>
<sequence length="269" mass="30491">MAEMVCTVSIGEAVNRTTSVLLGKEEREAMRISEGVERLDLAHIKMEAAIEVSRKWIFIDASLVRWRKMLKRAGYEYDEALQGCRQRTMDMQETDQEKAGETSSTNTASVVRRFERFADNAGEFIRFVELGGEPRQHMFYDPLIRHLLAGKELNYELSRGSGRHFFGVRPICFVERGVKAKLCYDYQDQKAPQNSFVLGAMLRLSDSTDIVGVMLTCLQTVITPTLALSLTPSGKNSHSFYLTVNCRETPHSLAILFHNNTVFTSGYQK</sequence>
<dbReference type="PANTHER" id="PTHR33377">
    <property type="entry name" value="OS10G0134700 PROTEIN-RELATED"/>
    <property type="match status" value="1"/>
</dbReference>
<protein>
    <submittedName>
        <fullName evidence="1">Uncharacterized protein</fullName>
    </submittedName>
</protein>
<reference evidence="1" key="1">
    <citation type="submission" date="2015-06" db="UniProtKB">
        <authorList>
            <consortium name="EnsemblPlants"/>
        </authorList>
    </citation>
    <scope>IDENTIFICATION</scope>
</reference>
<dbReference type="InterPro" id="IPR013181">
    <property type="entry name" value="DUF1719"/>
</dbReference>
<dbReference type="PANTHER" id="PTHR33377:SF11">
    <property type="entry name" value="OS04G0105900 PROTEIN"/>
    <property type="match status" value="1"/>
</dbReference>
<evidence type="ECO:0000313" key="1">
    <source>
        <dbReference type="EnsemblPlants" id="EMT30237"/>
    </source>
</evidence>
<organism evidence="1">
    <name type="scientific">Aegilops tauschii</name>
    <name type="common">Tausch's goatgrass</name>
    <name type="synonym">Aegilops squarrosa</name>
    <dbReference type="NCBI Taxonomy" id="37682"/>
    <lineage>
        <taxon>Eukaryota</taxon>
        <taxon>Viridiplantae</taxon>
        <taxon>Streptophyta</taxon>
        <taxon>Embryophyta</taxon>
        <taxon>Tracheophyta</taxon>
        <taxon>Spermatophyta</taxon>
        <taxon>Magnoliopsida</taxon>
        <taxon>Liliopsida</taxon>
        <taxon>Poales</taxon>
        <taxon>Poaceae</taxon>
        <taxon>BOP clade</taxon>
        <taxon>Pooideae</taxon>
        <taxon>Triticodae</taxon>
        <taxon>Triticeae</taxon>
        <taxon>Triticinae</taxon>
        <taxon>Aegilops</taxon>
    </lineage>
</organism>
<dbReference type="EnsemblPlants" id="EMT30237">
    <property type="protein sequence ID" value="EMT30237"/>
    <property type="gene ID" value="F775_22400"/>
</dbReference>
<dbReference type="AlphaFoldDB" id="M8CRM5"/>
<name>M8CRM5_AEGTA</name>
<dbReference type="SMART" id="SM01157">
    <property type="entry name" value="DUF1719"/>
    <property type="match status" value="1"/>
</dbReference>
<dbReference type="Pfam" id="PF08224">
    <property type="entry name" value="DUF1719"/>
    <property type="match status" value="1"/>
</dbReference>
<accession>M8CRM5</accession>